<keyword evidence="1" id="KW-0805">Transcription regulation</keyword>
<dbReference type="Gene3D" id="3.40.50.2300">
    <property type="match status" value="2"/>
</dbReference>
<reference evidence="5 6" key="1">
    <citation type="submission" date="2020-02" db="EMBL/GenBank/DDBJ databases">
        <title>Albibacoteraceae fam. nov., the first described family within the subdivision 4 Verrucomicrobia.</title>
        <authorList>
            <person name="Xi F."/>
        </authorList>
    </citation>
    <scope>NUCLEOTIDE SEQUENCE [LARGE SCALE GENOMIC DNA]</scope>
    <source>
        <strain evidence="5 6">CK1056</strain>
    </source>
</reference>
<feature type="domain" description="HTH lacI-type" evidence="4">
    <location>
        <begin position="3"/>
        <end position="57"/>
    </location>
</feature>
<dbReference type="SUPFAM" id="SSF53822">
    <property type="entry name" value="Periplasmic binding protein-like I"/>
    <property type="match status" value="1"/>
</dbReference>
<dbReference type="SMART" id="SM00354">
    <property type="entry name" value="HTH_LACI"/>
    <property type="match status" value="1"/>
</dbReference>
<dbReference type="InterPro" id="IPR000843">
    <property type="entry name" value="HTH_LacI"/>
</dbReference>
<evidence type="ECO:0000256" key="2">
    <source>
        <dbReference type="ARBA" id="ARBA00023125"/>
    </source>
</evidence>
<evidence type="ECO:0000259" key="4">
    <source>
        <dbReference type="PROSITE" id="PS50932"/>
    </source>
</evidence>
<dbReference type="Proteomes" id="UP000478417">
    <property type="component" value="Unassembled WGS sequence"/>
</dbReference>
<evidence type="ECO:0000313" key="5">
    <source>
        <dbReference type="EMBL" id="NDV61545.1"/>
    </source>
</evidence>
<dbReference type="RefSeq" id="WP_163962581.1">
    <property type="nucleotide sequence ID" value="NZ_JAAGNX010000001.1"/>
</dbReference>
<dbReference type="PANTHER" id="PTHR30146">
    <property type="entry name" value="LACI-RELATED TRANSCRIPTIONAL REPRESSOR"/>
    <property type="match status" value="1"/>
</dbReference>
<sequence length="363" mass="41042">MKVHLSDIAKKVGVSKMTVSRALREEPSVAETTRKKIQKAAEELGYVPNPKLARLMYEMAQSRGSPNVLGELAYITTDETEDSWRKYYHESGCYEGAKAEAQAYGYKLLPVWARSRRFGKGKLTSFLWSRGVDGIIIAPLGKEMIGKQLDIDWDKFCCVQIGATLSYPKLDLVRHNHYMGMAQSLAGLEDLGYKRIGLCISSVTDMRSYHRWTSAYLHWRTVRQFTKRTLPSHYYHSGNVDRRAFKEWLSRHKIEAIISMDSELMETCSKLGIKIPEDLGFSVLDKPGDESEIAGIDQIARQIGRKAVDDLIVSVRKGASGIPEHPIQTIVEGEWQEGNTVRRVGLPVDRQPTTELENIEGSF</sequence>
<dbReference type="InterPro" id="IPR028082">
    <property type="entry name" value="Peripla_BP_I"/>
</dbReference>
<name>A0A6B2M194_9BACT</name>
<comment type="caution">
    <text evidence="5">The sequence shown here is derived from an EMBL/GenBank/DDBJ whole genome shotgun (WGS) entry which is preliminary data.</text>
</comment>
<dbReference type="Gene3D" id="1.10.260.40">
    <property type="entry name" value="lambda repressor-like DNA-binding domains"/>
    <property type="match status" value="1"/>
</dbReference>
<dbReference type="PROSITE" id="PS50932">
    <property type="entry name" value="HTH_LACI_2"/>
    <property type="match status" value="1"/>
</dbReference>
<dbReference type="InterPro" id="IPR010982">
    <property type="entry name" value="Lambda_DNA-bd_dom_sf"/>
</dbReference>
<protein>
    <submittedName>
        <fullName evidence="5">LacI family transcriptional regulator</fullName>
    </submittedName>
</protein>
<keyword evidence="6" id="KW-1185">Reference proteome</keyword>
<organism evidence="5 6">
    <name type="scientific">Oceanipulchritudo coccoides</name>
    <dbReference type="NCBI Taxonomy" id="2706888"/>
    <lineage>
        <taxon>Bacteria</taxon>
        <taxon>Pseudomonadati</taxon>
        <taxon>Verrucomicrobiota</taxon>
        <taxon>Opitutia</taxon>
        <taxon>Puniceicoccales</taxon>
        <taxon>Oceanipulchritudinaceae</taxon>
        <taxon>Oceanipulchritudo</taxon>
    </lineage>
</organism>
<dbReference type="GO" id="GO:0003700">
    <property type="term" value="F:DNA-binding transcription factor activity"/>
    <property type="evidence" value="ECO:0007669"/>
    <property type="project" value="TreeGrafter"/>
</dbReference>
<proteinExistence type="predicted"/>
<dbReference type="PANTHER" id="PTHR30146:SF109">
    <property type="entry name" value="HTH-TYPE TRANSCRIPTIONAL REGULATOR GALS"/>
    <property type="match status" value="1"/>
</dbReference>
<gene>
    <name evidence="5" type="ORF">G0Q06_03700</name>
</gene>
<evidence type="ECO:0000313" key="6">
    <source>
        <dbReference type="Proteomes" id="UP000478417"/>
    </source>
</evidence>
<keyword evidence="2" id="KW-0238">DNA-binding</keyword>
<keyword evidence="3" id="KW-0804">Transcription</keyword>
<dbReference type="SUPFAM" id="SSF47413">
    <property type="entry name" value="lambda repressor-like DNA-binding domains"/>
    <property type="match status" value="1"/>
</dbReference>
<dbReference type="PROSITE" id="PS00356">
    <property type="entry name" value="HTH_LACI_1"/>
    <property type="match status" value="1"/>
</dbReference>
<dbReference type="AlphaFoldDB" id="A0A6B2M194"/>
<dbReference type="GO" id="GO:0000976">
    <property type="term" value="F:transcription cis-regulatory region binding"/>
    <property type="evidence" value="ECO:0007669"/>
    <property type="project" value="TreeGrafter"/>
</dbReference>
<dbReference type="EMBL" id="JAAGNX010000001">
    <property type="protein sequence ID" value="NDV61545.1"/>
    <property type="molecule type" value="Genomic_DNA"/>
</dbReference>
<evidence type="ECO:0000256" key="1">
    <source>
        <dbReference type="ARBA" id="ARBA00023015"/>
    </source>
</evidence>
<evidence type="ECO:0000256" key="3">
    <source>
        <dbReference type="ARBA" id="ARBA00023163"/>
    </source>
</evidence>
<accession>A0A6B2M194</accession>
<dbReference type="Pfam" id="PF00356">
    <property type="entry name" value="LacI"/>
    <property type="match status" value="1"/>
</dbReference>
<dbReference type="CDD" id="cd01392">
    <property type="entry name" value="HTH_LacI"/>
    <property type="match status" value="1"/>
</dbReference>